<dbReference type="STRING" id="503106.A0A218YX23"/>
<keyword evidence="3" id="KW-0238">DNA-binding</keyword>
<dbReference type="PANTHER" id="PTHR13044:SF14">
    <property type="entry name" value="CRYPTOCEPHAL, ISOFORM A"/>
    <property type="match status" value="1"/>
</dbReference>
<reference evidence="8 9" key="1">
    <citation type="submission" date="2017-04" db="EMBL/GenBank/DDBJ databases">
        <title>Draft genome sequence of Marssonina coronaria NL1: causal agent of apple blotch.</title>
        <authorList>
            <person name="Cheng Q."/>
        </authorList>
    </citation>
    <scope>NUCLEOTIDE SEQUENCE [LARGE SCALE GENOMIC DNA]</scope>
    <source>
        <strain evidence="8 9">NL1</strain>
    </source>
</reference>
<dbReference type="InterPro" id="IPR004827">
    <property type="entry name" value="bZIP"/>
</dbReference>
<sequence>MQAPGRTSLSQSASPSITVSSSKPPSSHDSPASFFHKGAPAVHPSSSYYPGSSFGTAIQAGGRMQYQGLSGIPEGPYTAPAPPSQCSSSHPSSASSSRQVSASDPIQVLTITTSEGIYTVPVDVTAASREADSKRARNAGASARFRQRRKEKEKEANTNIDKLQQQTRDLERKLLDAERERDRYRQERDRLRELVCRNPDTRHMAMQGPPSPQSVRSGALPGIGQQQLGAHPQTGFPESEDIPERASRRRRTDIQGAFASLPYALPPASTLTPVQAHAYPPGLGSRGHTSLPPLRIDNPSAPQTPNPSTAPPTSAGPPPALDPYARGSWDQGWSGDTARR</sequence>
<accession>A0A218YX23</accession>
<evidence type="ECO:0000256" key="5">
    <source>
        <dbReference type="ARBA" id="ARBA00023242"/>
    </source>
</evidence>
<dbReference type="Proteomes" id="UP000242519">
    <property type="component" value="Unassembled WGS sequence"/>
</dbReference>
<dbReference type="AlphaFoldDB" id="A0A218YX23"/>
<feature type="domain" description="BZIP" evidence="7">
    <location>
        <begin position="128"/>
        <end position="191"/>
    </location>
</feature>
<dbReference type="InParanoid" id="A0A218YX23"/>
<keyword evidence="9" id="KW-1185">Reference proteome</keyword>
<keyword evidence="2" id="KW-0805">Transcription regulation</keyword>
<dbReference type="PROSITE" id="PS00036">
    <property type="entry name" value="BZIP_BASIC"/>
    <property type="match status" value="1"/>
</dbReference>
<feature type="region of interest" description="Disordered" evidence="6">
    <location>
        <begin position="1"/>
        <end position="104"/>
    </location>
</feature>
<comment type="caution">
    <text evidence="8">The sequence shown here is derived from an EMBL/GenBank/DDBJ whole genome shotgun (WGS) entry which is preliminary data.</text>
</comment>
<feature type="compositionally biased region" description="Pro residues" evidence="6">
    <location>
        <begin position="302"/>
        <end position="321"/>
    </location>
</feature>
<dbReference type="CDD" id="cd14705">
    <property type="entry name" value="bZIP_Zip1"/>
    <property type="match status" value="1"/>
</dbReference>
<gene>
    <name evidence="8" type="ORF">B2J93_6897</name>
</gene>
<evidence type="ECO:0000313" key="9">
    <source>
        <dbReference type="Proteomes" id="UP000242519"/>
    </source>
</evidence>
<evidence type="ECO:0000256" key="6">
    <source>
        <dbReference type="SAM" id="MobiDB-lite"/>
    </source>
</evidence>
<feature type="compositionally biased region" description="Low complexity" evidence="6">
    <location>
        <begin position="10"/>
        <end position="33"/>
    </location>
</feature>
<protein>
    <recommendedName>
        <fullName evidence="7">BZIP domain-containing protein</fullName>
    </recommendedName>
</protein>
<evidence type="ECO:0000256" key="2">
    <source>
        <dbReference type="ARBA" id="ARBA00023015"/>
    </source>
</evidence>
<evidence type="ECO:0000256" key="3">
    <source>
        <dbReference type="ARBA" id="ARBA00023125"/>
    </source>
</evidence>
<name>A0A218YX23_9HELO</name>
<keyword evidence="5" id="KW-0539">Nucleus</keyword>
<keyword evidence="4" id="KW-0804">Transcription</keyword>
<feature type="compositionally biased region" description="Polar residues" evidence="6">
    <location>
        <begin position="157"/>
        <end position="167"/>
    </location>
</feature>
<dbReference type="PANTHER" id="PTHR13044">
    <property type="entry name" value="ACTIVATING TRANSCRIPTION FACTOR ATF 4/5"/>
    <property type="match status" value="1"/>
</dbReference>
<feature type="compositionally biased region" description="Low complexity" evidence="6">
    <location>
        <begin position="84"/>
        <end position="103"/>
    </location>
</feature>
<dbReference type="GO" id="GO:0000977">
    <property type="term" value="F:RNA polymerase II transcription regulatory region sequence-specific DNA binding"/>
    <property type="evidence" value="ECO:0007669"/>
    <property type="project" value="TreeGrafter"/>
</dbReference>
<dbReference type="GO" id="GO:0005634">
    <property type="term" value="C:nucleus"/>
    <property type="evidence" value="ECO:0007669"/>
    <property type="project" value="UniProtKB-SubCell"/>
</dbReference>
<feature type="region of interest" description="Disordered" evidence="6">
    <location>
        <begin position="128"/>
        <end position="340"/>
    </location>
</feature>
<dbReference type="GO" id="GO:0001228">
    <property type="term" value="F:DNA-binding transcription activator activity, RNA polymerase II-specific"/>
    <property type="evidence" value="ECO:0007669"/>
    <property type="project" value="TreeGrafter"/>
</dbReference>
<feature type="compositionally biased region" description="Low complexity" evidence="6">
    <location>
        <begin position="44"/>
        <end position="55"/>
    </location>
</feature>
<evidence type="ECO:0000256" key="4">
    <source>
        <dbReference type="ARBA" id="ARBA00023163"/>
    </source>
</evidence>
<feature type="compositionally biased region" description="Basic and acidic residues" evidence="6">
    <location>
        <begin position="168"/>
        <end position="203"/>
    </location>
</feature>
<organism evidence="8 9">
    <name type="scientific">Diplocarpon coronariae</name>
    <dbReference type="NCBI Taxonomy" id="2795749"/>
    <lineage>
        <taxon>Eukaryota</taxon>
        <taxon>Fungi</taxon>
        <taxon>Dikarya</taxon>
        <taxon>Ascomycota</taxon>
        <taxon>Pezizomycotina</taxon>
        <taxon>Leotiomycetes</taxon>
        <taxon>Helotiales</taxon>
        <taxon>Drepanopezizaceae</taxon>
        <taxon>Diplocarpon</taxon>
    </lineage>
</organism>
<comment type="subcellular location">
    <subcellularLocation>
        <location evidence="1">Nucleus</location>
    </subcellularLocation>
</comment>
<evidence type="ECO:0000256" key="1">
    <source>
        <dbReference type="ARBA" id="ARBA00004123"/>
    </source>
</evidence>
<proteinExistence type="predicted"/>
<evidence type="ECO:0000259" key="7">
    <source>
        <dbReference type="PROSITE" id="PS50217"/>
    </source>
</evidence>
<dbReference type="PROSITE" id="PS50217">
    <property type="entry name" value="BZIP"/>
    <property type="match status" value="1"/>
</dbReference>
<evidence type="ECO:0000313" key="8">
    <source>
        <dbReference type="EMBL" id="OWO99842.1"/>
    </source>
</evidence>
<dbReference type="OrthoDB" id="2247093at2759"/>
<dbReference type="EMBL" id="MZNU01000342">
    <property type="protein sequence ID" value="OWO99842.1"/>
    <property type="molecule type" value="Genomic_DNA"/>
</dbReference>